<protein>
    <submittedName>
        <fullName evidence="2">Uncharacterized protein</fullName>
    </submittedName>
</protein>
<feature type="transmembrane region" description="Helical" evidence="1">
    <location>
        <begin position="7"/>
        <end position="27"/>
    </location>
</feature>
<accession>A0ABR9BA38</accession>
<evidence type="ECO:0000313" key="3">
    <source>
        <dbReference type="Proteomes" id="UP000603602"/>
    </source>
</evidence>
<sequence>MARQLITVMASVIGLGLFANGVFMLVAPETWYWTLPGVPVRGAFNQHFVRDIGIQYLLMGVAFAYGALNSQHRLLLWWLPTTWLVGHAVFHVLEVAVGLCGPVYLLVDFAGVTLPALICLGLVYGHYRLRRGGSKAHRKAAGVPAHPEAR</sequence>
<evidence type="ECO:0000256" key="1">
    <source>
        <dbReference type="SAM" id="Phobius"/>
    </source>
</evidence>
<feature type="transmembrane region" description="Helical" evidence="1">
    <location>
        <begin position="103"/>
        <end position="125"/>
    </location>
</feature>
<name>A0ABR9BA38_9RHOO</name>
<dbReference type="Proteomes" id="UP000603602">
    <property type="component" value="Unassembled WGS sequence"/>
</dbReference>
<evidence type="ECO:0000313" key="2">
    <source>
        <dbReference type="EMBL" id="MBD8502898.1"/>
    </source>
</evidence>
<reference evidence="3" key="1">
    <citation type="submission" date="2023-07" db="EMBL/GenBank/DDBJ databases">
        <title>Thauera sp. CAU 1555 isolated from sand of Yaerae Beach.</title>
        <authorList>
            <person name="Kim W."/>
        </authorList>
    </citation>
    <scope>NUCLEOTIDE SEQUENCE [LARGE SCALE GENOMIC DNA]</scope>
    <source>
        <strain evidence="3">CAU 1555</strain>
    </source>
</reference>
<dbReference type="RefSeq" id="WP_187717645.1">
    <property type="nucleotide sequence ID" value="NZ_JACTAH010000001.1"/>
</dbReference>
<gene>
    <name evidence="2" type="ORF">IFO67_08390</name>
</gene>
<feature type="transmembrane region" description="Helical" evidence="1">
    <location>
        <begin position="47"/>
        <end position="68"/>
    </location>
</feature>
<comment type="caution">
    <text evidence="2">The sequence shown here is derived from an EMBL/GenBank/DDBJ whole genome shotgun (WGS) entry which is preliminary data.</text>
</comment>
<organism evidence="2 3">
    <name type="scientific">Thauera sedimentorum</name>
    <dbReference type="NCBI Taxonomy" id="2767595"/>
    <lineage>
        <taxon>Bacteria</taxon>
        <taxon>Pseudomonadati</taxon>
        <taxon>Pseudomonadota</taxon>
        <taxon>Betaproteobacteria</taxon>
        <taxon>Rhodocyclales</taxon>
        <taxon>Zoogloeaceae</taxon>
        <taxon>Thauera</taxon>
    </lineage>
</organism>
<keyword evidence="3" id="KW-1185">Reference proteome</keyword>
<proteinExistence type="predicted"/>
<feature type="transmembrane region" description="Helical" evidence="1">
    <location>
        <begin position="75"/>
        <end position="97"/>
    </location>
</feature>
<dbReference type="EMBL" id="JACYTO010000001">
    <property type="protein sequence ID" value="MBD8502898.1"/>
    <property type="molecule type" value="Genomic_DNA"/>
</dbReference>
<keyword evidence="1" id="KW-0812">Transmembrane</keyword>
<keyword evidence="1" id="KW-1133">Transmembrane helix</keyword>
<keyword evidence="1" id="KW-0472">Membrane</keyword>